<evidence type="ECO:0000313" key="4">
    <source>
        <dbReference type="RefSeq" id="XP_052750919.1"/>
    </source>
</evidence>
<sequence>MTFQNQSVASNCPFDLLTIEKMILELAEFFDIRIVWDKNAAIVTTVCTIVGGVIGAYAGGTMAGVLGAGVGGAAGFAAYTLIPLREIWETVKEELKALLYIVYNYLRELHPDDYIQAFKLVMACTESRQQCVYLVIDFIAHILRRKTCIKMPDINDLGSGEDQATQSNAKPIHKVKPQRAPGSTEKDKLKGSHAPDASSLKNTRETQSLNDKTEPFLALVAVKYKQYSPRTKAIVEHRIHNILFEADMGLFDESPSTANTVNSTIPTQ</sequence>
<keyword evidence="2" id="KW-0812">Transmembrane</keyword>
<proteinExistence type="predicted"/>
<evidence type="ECO:0000256" key="2">
    <source>
        <dbReference type="SAM" id="Phobius"/>
    </source>
</evidence>
<protein>
    <submittedName>
        <fullName evidence="4">Uncharacterized protein LOC128200704</fullName>
    </submittedName>
</protein>
<dbReference type="Proteomes" id="UP001652740">
    <property type="component" value="Unplaced"/>
</dbReference>
<dbReference type="RefSeq" id="XP_052750919.1">
    <property type="nucleotide sequence ID" value="XM_052894959.1"/>
</dbReference>
<dbReference type="GeneID" id="128200704"/>
<feature type="region of interest" description="Disordered" evidence="1">
    <location>
        <begin position="159"/>
        <end position="208"/>
    </location>
</feature>
<accession>A0ABM3MHQ0</accession>
<gene>
    <name evidence="4" type="primary">LOC128200704</name>
</gene>
<feature type="compositionally biased region" description="Polar residues" evidence="1">
    <location>
        <begin position="199"/>
        <end position="208"/>
    </location>
</feature>
<feature type="transmembrane region" description="Helical" evidence="2">
    <location>
        <begin position="64"/>
        <end position="82"/>
    </location>
</feature>
<feature type="transmembrane region" description="Helical" evidence="2">
    <location>
        <begin position="40"/>
        <end position="58"/>
    </location>
</feature>
<evidence type="ECO:0000313" key="3">
    <source>
        <dbReference type="Proteomes" id="UP001652740"/>
    </source>
</evidence>
<evidence type="ECO:0000256" key="1">
    <source>
        <dbReference type="SAM" id="MobiDB-lite"/>
    </source>
</evidence>
<organism evidence="3 4">
    <name type="scientific">Galleria mellonella</name>
    <name type="common">Greater wax moth</name>
    <dbReference type="NCBI Taxonomy" id="7137"/>
    <lineage>
        <taxon>Eukaryota</taxon>
        <taxon>Metazoa</taxon>
        <taxon>Ecdysozoa</taxon>
        <taxon>Arthropoda</taxon>
        <taxon>Hexapoda</taxon>
        <taxon>Insecta</taxon>
        <taxon>Pterygota</taxon>
        <taxon>Neoptera</taxon>
        <taxon>Endopterygota</taxon>
        <taxon>Lepidoptera</taxon>
        <taxon>Glossata</taxon>
        <taxon>Ditrysia</taxon>
        <taxon>Pyraloidea</taxon>
        <taxon>Pyralidae</taxon>
        <taxon>Galleriinae</taxon>
        <taxon>Galleria</taxon>
    </lineage>
</organism>
<reference evidence="4" key="1">
    <citation type="submission" date="2025-08" db="UniProtKB">
        <authorList>
            <consortium name="RefSeq"/>
        </authorList>
    </citation>
    <scope>IDENTIFICATION</scope>
    <source>
        <tissue evidence="4">Whole larvae</tissue>
    </source>
</reference>
<keyword evidence="3" id="KW-1185">Reference proteome</keyword>
<keyword evidence="2" id="KW-1133">Transmembrane helix</keyword>
<keyword evidence="2" id="KW-0472">Membrane</keyword>
<name>A0ABM3MHQ0_GALME</name>